<dbReference type="InterPro" id="IPR052894">
    <property type="entry name" value="AsmA-related"/>
</dbReference>
<accession>A0A2M8WKQ8</accession>
<evidence type="ECO:0000313" key="2">
    <source>
        <dbReference type="EMBL" id="PJI91466.1"/>
    </source>
</evidence>
<dbReference type="PANTHER" id="PTHR30441">
    <property type="entry name" value="DUF748 DOMAIN-CONTAINING PROTEIN"/>
    <property type="match status" value="1"/>
</dbReference>
<comment type="caution">
    <text evidence="2">The sequence shown here is derived from an EMBL/GenBank/DDBJ whole genome shotgun (WGS) entry which is preliminary data.</text>
</comment>
<dbReference type="EMBL" id="PGTY01000001">
    <property type="protein sequence ID" value="PJI91466.1"/>
    <property type="molecule type" value="Genomic_DNA"/>
</dbReference>
<dbReference type="GO" id="GO:0005886">
    <property type="term" value="C:plasma membrane"/>
    <property type="evidence" value="ECO:0007669"/>
    <property type="project" value="TreeGrafter"/>
</dbReference>
<dbReference type="Proteomes" id="UP000228531">
    <property type="component" value="Unassembled WGS sequence"/>
</dbReference>
<protein>
    <submittedName>
        <fullName evidence="2">AsmA-like protein</fullName>
    </submittedName>
</protein>
<reference evidence="2 3" key="1">
    <citation type="submission" date="2017-11" db="EMBL/GenBank/DDBJ databases">
        <title>Genomic Encyclopedia of Archaeal and Bacterial Type Strains, Phase II (KMG-II): From Individual Species to Whole Genera.</title>
        <authorList>
            <person name="Goeker M."/>
        </authorList>
    </citation>
    <scope>NUCLEOTIDE SEQUENCE [LARGE SCALE GENOMIC DNA]</scope>
    <source>
        <strain evidence="2 3">DSM 29128</strain>
    </source>
</reference>
<evidence type="ECO:0000256" key="1">
    <source>
        <dbReference type="SAM" id="Phobius"/>
    </source>
</evidence>
<keyword evidence="1" id="KW-0472">Membrane</keyword>
<dbReference type="OrthoDB" id="7793317at2"/>
<dbReference type="GO" id="GO:0090313">
    <property type="term" value="P:regulation of protein targeting to membrane"/>
    <property type="evidence" value="ECO:0007669"/>
    <property type="project" value="TreeGrafter"/>
</dbReference>
<dbReference type="PANTHER" id="PTHR30441:SF4">
    <property type="entry name" value="PROTEIN ASMA"/>
    <property type="match status" value="1"/>
</dbReference>
<gene>
    <name evidence="2" type="ORF">BC777_0294</name>
</gene>
<keyword evidence="3" id="KW-1185">Reference proteome</keyword>
<keyword evidence="1" id="KW-0812">Transmembrane</keyword>
<sequence>MQSRMGVNGLVSGSRRWIVWIIAVCAISAGAYFVVPALVPDRLVQAQINKQIERWSGGAFTLRDDADITVEPGFRVVVSNPAFVSRTNVDAAPVLTTDTIIAPLKIVPLLMGRVEIAELVLLRPEIDLRMSGRPFAAPAQQQVEGETSKDQMPQLGEVIFVDGALRLTDAVGDQNISGLNMRLGADALTEAVVMRGDAFIGPQHLRFDLQLDNLRALVSDLGTQARMNVRVGPRHQSEPGEDITPNPAPPYEIADKLWQAAGRLGLSRGGFGAVTIEGTFSVTPHTVAISDATFSVGGVDIDGHLRAETEDQTVIAKLLSLPVTVNAFVAHATQMDDRRWTDIPVKMAWLDDLDLDIALAGEDLAVGGLTVDTAALSVAVGDRAMSLDLSGAAEGIGQIEAQVALEQVPSDGVRLMATGGVENMSAGEVTQFLAAMGPPPLIGTAQLPEGTMNGLFNVGADGETLGQLLNSLKGSVTAQLTDGSLVGTDLVTTLETLHAGRKFMTQEYGPLIPAAGRTQFDQLDARIDFASGVASLSEVEITGEHFGINMLGEVLMSEGTMNIGGNAVLLSAPETVASPSDAIVDLPFGVGGTLFAPVVAPGVPVVTAERIDAYADDR</sequence>
<keyword evidence="1" id="KW-1133">Transmembrane helix</keyword>
<feature type="transmembrane region" description="Helical" evidence="1">
    <location>
        <begin position="17"/>
        <end position="39"/>
    </location>
</feature>
<evidence type="ECO:0000313" key="3">
    <source>
        <dbReference type="Proteomes" id="UP000228531"/>
    </source>
</evidence>
<dbReference type="AlphaFoldDB" id="A0A2M8WKQ8"/>
<name>A0A2M8WKQ8_9RHOB</name>
<dbReference type="RefSeq" id="WP_100366387.1">
    <property type="nucleotide sequence ID" value="NZ_PGTY01000001.1"/>
</dbReference>
<organism evidence="2 3">
    <name type="scientific">Yoonia maricola</name>
    <dbReference type="NCBI Taxonomy" id="420999"/>
    <lineage>
        <taxon>Bacteria</taxon>
        <taxon>Pseudomonadati</taxon>
        <taxon>Pseudomonadota</taxon>
        <taxon>Alphaproteobacteria</taxon>
        <taxon>Rhodobacterales</taxon>
        <taxon>Paracoccaceae</taxon>
        <taxon>Yoonia</taxon>
    </lineage>
</organism>
<proteinExistence type="predicted"/>